<protein>
    <recommendedName>
        <fullName evidence="5">Reverse transcriptase domain-containing protein</fullName>
    </recommendedName>
</protein>
<evidence type="ECO:0000259" key="2">
    <source>
        <dbReference type="Pfam" id="PF03372"/>
    </source>
</evidence>
<dbReference type="Pfam" id="PF03372">
    <property type="entry name" value="Exo_endo_phos"/>
    <property type="match status" value="1"/>
</dbReference>
<evidence type="ECO:0000259" key="1">
    <source>
        <dbReference type="Pfam" id="PF00078"/>
    </source>
</evidence>
<comment type="caution">
    <text evidence="3">The sequence shown here is derived from an EMBL/GenBank/DDBJ whole genome shotgun (WGS) entry which is preliminary data.</text>
</comment>
<gene>
    <name evidence="3" type="ORF">MGAL_10B024567</name>
</gene>
<evidence type="ECO:0000313" key="4">
    <source>
        <dbReference type="Proteomes" id="UP000596742"/>
    </source>
</evidence>
<name>A0A8B6EYJ3_MYTGA</name>
<proteinExistence type="predicted"/>
<sequence>MELLKYDVLDFKNDCINVHCVNKDKDVRSNSTLRILDFNCKNILTCGPLFKELESKIDIFLLQEHWLYDCQLNLLQELHSDFTGTGKAVDSNDPIQPLHMPRGYGGVAILWKKNLDKLVTTLPIGNERIQCIELSGNQKLLFISIYLPCKSSDNHLNELYECIDQLHEIMEVYKTTHQIIIGGDFNENIFKENNSNRKNYILDFMSDHNLSTTEVGITYTHTSGISSSAIDYILYQEKFKDFIINIEKPDIISNVSDHLPILLQLKYEFPCINSWKQNGRPPDPNHPLTIQKKITTSSLRKQCRIETALQRIQERQKIIDAGYNDPALFYSLIKKQRGRLSRFIEELTVDEEIFQSPENVMKGWNKHFGDLAKKSNNNSFDTIYLNSIEKEATHIINKCKDTYIHQEISTEEIKRAVSKLNTNKAEDFYGLTAEHFIHGSESLLQHLQHLLNICFKFCYIPDLLKIGTLFPVFKNKRDVKNAKNYRGITITPTYSKIIEKILKERENPKIIISQNRLQKGFTEGTSPLICELFIEEFERESKDLKLPVYIALLDGKSAFDVVVHANLIRQMFTIDQGVRQGGAFSADLYKIYINPLHNILSTSGLGGRVGNINCCAPTCADDVALVSNNPLELQTMINIALDFSKREGYLLQPTKSVIILVKTCRKFYEIEDGFWKLNGKNMPIVSNASHIGIQKSDKNSAESTVNENIKKARRAMHSLMGTGIHGENGLDTDSAVYTLSGLLPIEAEIHVKAINLFGNISRANCDSIEWRLAERQLQIKPHNSCSWFIEVKELCLKYEINDLYAYLNNPLSKFQWKKLVKSKIHDYWTSKITDESKSYSTLKFMDHKYNIGSVHPLAISVNANLKDIRKIPVRLKISTGNYILQTHKASFSKNNYISPTCKLCGKADETVEHFILLCEKLEETRIPLLSKIFDNGSLILAKVANSFPIDLIQLIINPFCYVDINANRAVFEETSNILEPLCRQLFYNMHNKRYTLLANIDKQGSRKSNF</sequence>
<evidence type="ECO:0008006" key="5">
    <source>
        <dbReference type="Google" id="ProtNLM"/>
    </source>
</evidence>
<dbReference type="OrthoDB" id="6180366at2759"/>
<dbReference type="CDD" id="cd01650">
    <property type="entry name" value="RT_nLTR_like"/>
    <property type="match status" value="1"/>
</dbReference>
<reference evidence="3" key="1">
    <citation type="submission" date="2018-11" db="EMBL/GenBank/DDBJ databases">
        <authorList>
            <person name="Alioto T."/>
            <person name="Alioto T."/>
        </authorList>
    </citation>
    <scope>NUCLEOTIDE SEQUENCE</scope>
</reference>
<organism evidence="3 4">
    <name type="scientific">Mytilus galloprovincialis</name>
    <name type="common">Mediterranean mussel</name>
    <dbReference type="NCBI Taxonomy" id="29158"/>
    <lineage>
        <taxon>Eukaryota</taxon>
        <taxon>Metazoa</taxon>
        <taxon>Spiralia</taxon>
        <taxon>Lophotrochozoa</taxon>
        <taxon>Mollusca</taxon>
        <taxon>Bivalvia</taxon>
        <taxon>Autobranchia</taxon>
        <taxon>Pteriomorphia</taxon>
        <taxon>Mytilida</taxon>
        <taxon>Mytiloidea</taxon>
        <taxon>Mytilidae</taxon>
        <taxon>Mytilinae</taxon>
        <taxon>Mytilus</taxon>
    </lineage>
</organism>
<dbReference type="Proteomes" id="UP000596742">
    <property type="component" value="Unassembled WGS sequence"/>
</dbReference>
<dbReference type="InterPro" id="IPR036691">
    <property type="entry name" value="Endo/exonu/phosph_ase_sf"/>
</dbReference>
<dbReference type="InterPro" id="IPR043502">
    <property type="entry name" value="DNA/RNA_pol_sf"/>
</dbReference>
<dbReference type="Pfam" id="PF00078">
    <property type="entry name" value="RVT_1"/>
    <property type="match status" value="1"/>
</dbReference>
<feature type="domain" description="Endonuclease/exonuclease/phosphatase" evidence="2">
    <location>
        <begin position="56"/>
        <end position="258"/>
    </location>
</feature>
<accession>A0A8B6EYJ3</accession>
<dbReference type="InterPro" id="IPR000477">
    <property type="entry name" value="RT_dom"/>
</dbReference>
<dbReference type="AlphaFoldDB" id="A0A8B6EYJ3"/>
<dbReference type="GO" id="GO:0003824">
    <property type="term" value="F:catalytic activity"/>
    <property type="evidence" value="ECO:0007669"/>
    <property type="project" value="InterPro"/>
</dbReference>
<dbReference type="SUPFAM" id="SSF56219">
    <property type="entry name" value="DNase I-like"/>
    <property type="match status" value="1"/>
</dbReference>
<dbReference type="PANTHER" id="PTHR19446">
    <property type="entry name" value="REVERSE TRANSCRIPTASES"/>
    <property type="match status" value="1"/>
</dbReference>
<feature type="domain" description="Reverse transcriptase" evidence="1">
    <location>
        <begin position="480"/>
        <end position="665"/>
    </location>
</feature>
<dbReference type="SUPFAM" id="SSF56672">
    <property type="entry name" value="DNA/RNA polymerases"/>
    <property type="match status" value="1"/>
</dbReference>
<evidence type="ECO:0000313" key="3">
    <source>
        <dbReference type="EMBL" id="VDI40676.1"/>
    </source>
</evidence>
<dbReference type="InterPro" id="IPR005135">
    <property type="entry name" value="Endo/exonuclease/phosphatase"/>
</dbReference>
<dbReference type="Gene3D" id="3.60.10.10">
    <property type="entry name" value="Endonuclease/exonuclease/phosphatase"/>
    <property type="match status" value="1"/>
</dbReference>
<dbReference type="EMBL" id="UYJE01005818">
    <property type="protein sequence ID" value="VDI40676.1"/>
    <property type="molecule type" value="Genomic_DNA"/>
</dbReference>
<keyword evidence="4" id="KW-1185">Reference proteome</keyword>